<feature type="compositionally biased region" description="Basic and acidic residues" evidence="1">
    <location>
        <begin position="47"/>
        <end position="74"/>
    </location>
</feature>
<accession>A0ABY8G4A0</accession>
<evidence type="ECO:0000313" key="3">
    <source>
        <dbReference type="Proteomes" id="UP001219630"/>
    </source>
</evidence>
<dbReference type="RefSeq" id="WP_125260776.1">
    <property type="nucleotide sequence ID" value="NZ_CP114280.1"/>
</dbReference>
<reference evidence="2 3" key="1">
    <citation type="submission" date="2022-12" db="EMBL/GenBank/DDBJ databases">
        <title>Complete genome sequencing of Dickeya lacustris type strain LMG30899.</title>
        <authorList>
            <person name="Dobhal S."/>
            <person name="Arizala D."/>
            <person name="Arif M."/>
        </authorList>
    </citation>
    <scope>NUCLEOTIDE SEQUENCE [LARGE SCALE GENOMIC DNA]</scope>
    <source>
        <strain evidence="2 3">LMG30899</strain>
    </source>
</reference>
<dbReference type="EMBL" id="CP114280">
    <property type="protein sequence ID" value="WFN54758.1"/>
    <property type="molecule type" value="Genomic_DNA"/>
</dbReference>
<keyword evidence="3" id="KW-1185">Reference proteome</keyword>
<evidence type="ECO:0000256" key="1">
    <source>
        <dbReference type="SAM" id="MobiDB-lite"/>
    </source>
</evidence>
<gene>
    <name evidence="2" type="ORF">O1Q98_13970</name>
</gene>
<protein>
    <submittedName>
        <fullName evidence="2">Uncharacterized protein</fullName>
    </submittedName>
</protein>
<organism evidence="2 3">
    <name type="scientific">Dickeya lacustris</name>
    <dbReference type="NCBI Taxonomy" id="2259638"/>
    <lineage>
        <taxon>Bacteria</taxon>
        <taxon>Pseudomonadati</taxon>
        <taxon>Pseudomonadota</taxon>
        <taxon>Gammaproteobacteria</taxon>
        <taxon>Enterobacterales</taxon>
        <taxon>Pectobacteriaceae</taxon>
        <taxon>Dickeya</taxon>
    </lineage>
</organism>
<proteinExistence type="predicted"/>
<evidence type="ECO:0000313" key="2">
    <source>
        <dbReference type="EMBL" id="WFN54758.1"/>
    </source>
</evidence>
<feature type="region of interest" description="Disordered" evidence="1">
    <location>
        <begin position="41"/>
        <end position="91"/>
    </location>
</feature>
<dbReference type="Proteomes" id="UP001219630">
    <property type="component" value="Chromosome"/>
</dbReference>
<sequence length="91" mass="10385">MLYIWNYMYGTIVDQSWPKGDESKKTINESMPASRIAIQRAVNGMKKSRDSDSDSDSDKRKRVGDRKERAHQAPDSRISGTKKPPFGGFLY</sequence>
<name>A0ABY8G4A0_9GAMM</name>